<dbReference type="EMBL" id="ASPP01020875">
    <property type="protein sequence ID" value="ETO13040.1"/>
    <property type="molecule type" value="Genomic_DNA"/>
</dbReference>
<keyword evidence="4" id="KW-1185">Reference proteome</keyword>
<organism evidence="3 4">
    <name type="scientific">Reticulomyxa filosa</name>
    <dbReference type="NCBI Taxonomy" id="46433"/>
    <lineage>
        <taxon>Eukaryota</taxon>
        <taxon>Sar</taxon>
        <taxon>Rhizaria</taxon>
        <taxon>Retaria</taxon>
        <taxon>Foraminifera</taxon>
        <taxon>Monothalamids</taxon>
        <taxon>Reticulomyxidae</taxon>
        <taxon>Reticulomyxa</taxon>
    </lineage>
</organism>
<feature type="domain" description="CAP-Gly" evidence="2">
    <location>
        <begin position="80"/>
        <end position="141"/>
    </location>
</feature>
<sequence>EGKKKGGPLQKKKKKIEQKVDSEQGAEKTKKDALEERQEQVGFSSQSKLRPKRKHTNTATQDSFVTRLTTDLVPNLQIAVGKRYLLRDDRYGICRFYDGRSIGIELEAGCGDCDGTLSKTGKRHFTCDANKGIYVTINQIAMDCGKFCLSLFVCLFVCFHFWMDCLCI</sequence>
<dbReference type="SMART" id="SM01052">
    <property type="entry name" value="CAP_GLY"/>
    <property type="match status" value="1"/>
</dbReference>
<dbReference type="InterPro" id="IPR036859">
    <property type="entry name" value="CAP-Gly_dom_sf"/>
</dbReference>
<evidence type="ECO:0000313" key="4">
    <source>
        <dbReference type="Proteomes" id="UP000023152"/>
    </source>
</evidence>
<reference evidence="3 4" key="1">
    <citation type="journal article" date="2013" name="Curr. Biol.">
        <title>The Genome of the Foraminiferan Reticulomyxa filosa.</title>
        <authorList>
            <person name="Glockner G."/>
            <person name="Hulsmann N."/>
            <person name="Schleicher M."/>
            <person name="Noegel A.A."/>
            <person name="Eichinger L."/>
            <person name="Gallinger C."/>
            <person name="Pawlowski J."/>
            <person name="Sierra R."/>
            <person name="Euteneuer U."/>
            <person name="Pillet L."/>
            <person name="Moustafa A."/>
            <person name="Platzer M."/>
            <person name="Groth M."/>
            <person name="Szafranski K."/>
            <person name="Schliwa M."/>
        </authorList>
    </citation>
    <scope>NUCLEOTIDE SEQUENCE [LARGE SCALE GENOMIC DNA]</scope>
</reference>
<feature type="region of interest" description="Disordered" evidence="1">
    <location>
        <begin position="1"/>
        <end position="60"/>
    </location>
</feature>
<evidence type="ECO:0000313" key="3">
    <source>
        <dbReference type="EMBL" id="ETO13040.1"/>
    </source>
</evidence>
<dbReference type="Gene3D" id="2.30.30.190">
    <property type="entry name" value="CAP Gly-rich-like domain"/>
    <property type="match status" value="1"/>
</dbReference>
<dbReference type="AlphaFoldDB" id="X6MIZ3"/>
<dbReference type="Pfam" id="PF01302">
    <property type="entry name" value="CAP_GLY"/>
    <property type="match status" value="1"/>
</dbReference>
<name>X6MIZ3_RETFI</name>
<feature type="non-terminal residue" evidence="3">
    <location>
        <position position="1"/>
    </location>
</feature>
<dbReference type="Proteomes" id="UP000023152">
    <property type="component" value="Unassembled WGS sequence"/>
</dbReference>
<evidence type="ECO:0000256" key="1">
    <source>
        <dbReference type="SAM" id="MobiDB-lite"/>
    </source>
</evidence>
<proteinExistence type="predicted"/>
<protein>
    <recommendedName>
        <fullName evidence="2">CAP-Gly domain-containing protein</fullName>
    </recommendedName>
</protein>
<accession>X6MIZ3</accession>
<dbReference type="InterPro" id="IPR000938">
    <property type="entry name" value="CAP-Gly_domain"/>
</dbReference>
<dbReference type="SUPFAM" id="SSF74924">
    <property type="entry name" value="Cap-Gly domain"/>
    <property type="match status" value="1"/>
</dbReference>
<comment type="caution">
    <text evidence="3">The sequence shown here is derived from an EMBL/GenBank/DDBJ whole genome shotgun (WGS) entry which is preliminary data.</text>
</comment>
<evidence type="ECO:0000259" key="2">
    <source>
        <dbReference type="SMART" id="SM01052"/>
    </source>
</evidence>
<feature type="compositionally biased region" description="Basic residues" evidence="1">
    <location>
        <begin position="1"/>
        <end position="16"/>
    </location>
</feature>
<dbReference type="OrthoDB" id="2130750at2759"/>
<feature type="compositionally biased region" description="Basic and acidic residues" evidence="1">
    <location>
        <begin position="17"/>
        <end position="39"/>
    </location>
</feature>
<gene>
    <name evidence="3" type="ORF">RFI_24334</name>
</gene>